<evidence type="ECO:0000313" key="2">
    <source>
        <dbReference type="EMBL" id="RKP17581.1"/>
    </source>
</evidence>
<feature type="region of interest" description="Disordered" evidence="1">
    <location>
        <begin position="38"/>
        <end position="58"/>
    </location>
</feature>
<evidence type="ECO:0000256" key="1">
    <source>
        <dbReference type="SAM" id="MobiDB-lite"/>
    </source>
</evidence>
<dbReference type="AlphaFoldDB" id="A0A4P9YG33"/>
<accession>A0A4P9YG33</accession>
<proteinExistence type="predicted"/>
<protein>
    <recommendedName>
        <fullName evidence="4">50S ribosomal protein L31, chloroplastic</fullName>
    </recommendedName>
</protein>
<feature type="non-terminal residue" evidence="2">
    <location>
        <position position="1"/>
    </location>
</feature>
<dbReference type="Proteomes" id="UP000281549">
    <property type="component" value="Unassembled WGS sequence"/>
</dbReference>
<dbReference type="EMBL" id="ML005765">
    <property type="protein sequence ID" value="RKP17581.1"/>
    <property type="molecule type" value="Genomic_DNA"/>
</dbReference>
<feature type="compositionally biased region" description="Polar residues" evidence="1">
    <location>
        <begin position="38"/>
        <end position="50"/>
    </location>
</feature>
<organism evidence="2 3">
    <name type="scientific">Rozella allomycis (strain CSF55)</name>
    <dbReference type="NCBI Taxonomy" id="988480"/>
    <lineage>
        <taxon>Eukaryota</taxon>
        <taxon>Fungi</taxon>
        <taxon>Fungi incertae sedis</taxon>
        <taxon>Cryptomycota</taxon>
        <taxon>Cryptomycota incertae sedis</taxon>
        <taxon>Rozella</taxon>
    </lineage>
</organism>
<name>A0A4P9YG33_ROZAC</name>
<dbReference type="Gene3D" id="6.20.130.10">
    <property type="match status" value="1"/>
</dbReference>
<gene>
    <name evidence="2" type="ORF">ROZALSC1DRAFT_2619</name>
</gene>
<reference evidence="3" key="1">
    <citation type="journal article" date="2018" name="Nat. Microbiol.">
        <title>Leveraging single-cell genomics to expand the fungal tree of life.</title>
        <authorList>
            <person name="Ahrendt S.R."/>
            <person name="Quandt C.A."/>
            <person name="Ciobanu D."/>
            <person name="Clum A."/>
            <person name="Salamov A."/>
            <person name="Andreopoulos B."/>
            <person name="Cheng J.F."/>
            <person name="Woyke T."/>
            <person name="Pelin A."/>
            <person name="Henrissat B."/>
            <person name="Reynolds N.K."/>
            <person name="Benny G.L."/>
            <person name="Smith M.E."/>
            <person name="James T.Y."/>
            <person name="Grigoriev I.V."/>
        </authorList>
    </citation>
    <scope>NUCLEOTIDE SEQUENCE [LARGE SCALE GENOMIC DNA]</scope>
    <source>
        <strain evidence="3">CSF55</strain>
    </source>
</reference>
<evidence type="ECO:0000313" key="3">
    <source>
        <dbReference type="Proteomes" id="UP000281549"/>
    </source>
</evidence>
<feature type="non-terminal residue" evidence="2">
    <location>
        <position position="68"/>
    </location>
</feature>
<sequence>PNHFKQKITLTNGATMEILSLSSLKPYVILTQDSFNHPTWNTKDNKTNGPGESENIKSFKEKFGDLDL</sequence>
<evidence type="ECO:0008006" key="4">
    <source>
        <dbReference type="Google" id="ProtNLM"/>
    </source>
</evidence>